<dbReference type="GO" id="GO:0019303">
    <property type="term" value="P:D-ribose catabolic process"/>
    <property type="evidence" value="ECO:0007669"/>
    <property type="project" value="UniProtKB-UniRule"/>
</dbReference>
<evidence type="ECO:0000256" key="9">
    <source>
        <dbReference type="ARBA" id="ARBA00022842"/>
    </source>
</evidence>
<evidence type="ECO:0000256" key="8">
    <source>
        <dbReference type="ARBA" id="ARBA00022840"/>
    </source>
</evidence>
<comment type="function">
    <text evidence="12">Catalyzes the phosphorylation of ribose at O-5 in a reaction requiring ATP and magnesium. The resulting D-ribose-5-phosphate can then be used either for sythesis of nucleotides, histidine, and tryptophan, or as a component of the pentose phosphate pathway.</text>
</comment>
<comment type="subcellular location">
    <subcellularLocation>
        <location evidence="12">Cytoplasm</location>
    </subcellularLocation>
</comment>
<keyword evidence="10 12" id="KW-0630">Potassium</keyword>
<comment type="activity regulation">
    <text evidence="12">Activated by a monovalent cation that binds near, but not in, the active site. The most likely occupant of the site in vivo is potassium. Ion binding induces a conformational change that may alter substrate affinity.</text>
</comment>
<organism evidence="14">
    <name type="scientific">Candidatus Actinomarina minuta</name>
    <dbReference type="NCBI Taxonomy" id="1389454"/>
    <lineage>
        <taxon>Bacteria</taxon>
        <taxon>Bacillati</taxon>
        <taxon>Actinomycetota</taxon>
        <taxon>Actinomycetes</taxon>
        <taxon>Candidatus Actinomarinidae</taxon>
        <taxon>Candidatus Actinomarinales</taxon>
        <taxon>Candidatus Actinomarineae</taxon>
        <taxon>Candidatus Actinomarinaceae</taxon>
        <taxon>Candidatus Actinomarina</taxon>
    </lineage>
</organism>
<feature type="binding site" evidence="12">
    <location>
        <position position="280"/>
    </location>
    <ligand>
        <name>K(+)</name>
        <dbReference type="ChEBI" id="CHEBI:29103"/>
    </ligand>
</feature>
<feature type="binding site" evidence="12">
    <location>
        <position position="140"/>
    </location>
    <ligand>
        <name>substrate</name>
    </ligand>
</feature>
<dbReference type="PANTHER" id="PTHR10584:SF166">
    <property type="entry name" value="RIBOKINASE"/>
    <property type="match status" value="1"/>
</dbReference>
<evidence type="ECO:0000313" key="14">
    <source>
        <dbReference type="EMBL" id="AGQ18879.1"/>
    </source>
</evidence>
<feature type="binding site" evidence="12">
    <location>
        <begin position="215"/>
        <end position="220"/>
    </location>
    <ligand>
        <name>ATP</name>
        <dbReference type="ChEBI" id="CHEBI:30616"/>
    </ligand>
</feature>
<dbReference type="InterPro" id="IPR029056">
    <property type="entry name" value="Ribokinase-like"/>
</dbReference>
<keyword evidence="11 12" id="KW-0119">Carbohydrate metabolism</keyword>
<dbReference type="EMBL" id="KC811115">
    <property type="protein sequence ID" value="AGQ18879.1"/>
    <property type="molecule type" value="Genomic_DNA"/>
</dbReference>
<evidence type="ECO:0000259" key="13">
    <source>
        <dbReference type="Pfam" id="PF00294"/>
    </source>
</evidence>
<keyword evidence="9 12" id="KW-0460">Magnesium</keyword>
<comment type="cofactor">
    <cofactor evidence="12">
        <name>Mg(2+)</name>
        <dbReference type="ChEBI" id="CHEBI:18420"/>
    </cofactor>
    <text evidence="12">Requires a divalent cation, most likely magnesium in vivo, as an electrophilic catalyst to aid phosphoryl group transfer. It is the chelate of the metal and the nucleotide that is the actual substrate.</text>
</comment>
<dbReference type="Pfam" id="PF00294">
    <property type="entry name" value="PfkB"/>
    <property type="match status" value="1"/>
</dbReference>
<evidence type="ECO:0000256" key="1">
    <source>
        <dbReference type="ARBA" id="ARBA00005380"/>
    </source>
</evidence>
<keyword evidence="4 12" id="KW-0808">Transferase</keyword>
<keyword evidence="8 12" id="KW-0067">ATP-binding</keyword>
<protein>
    <recommendedName>
        <fullName evidence="3 12">Ribokinase</fullName>
        <shortName evidence="12">RK</shortName>
        <ecNumber evidence="2 12">2.7.1.15</ecNumber>
    </recommendedName>
</protein>
<evidence type="ECO:0000256" key="10">
    <source>
        <dbReference type="ARBA" id="ARBA00022958"/>
    </source>
</evidence>
<accession>S5DJJ6</accession>
<evidence type="ECO:0000256" key="2">
    <source>
        <dbReference type="ARBA" id="ARBA00012035"/>
    </source>
</evidence>
<evidence type="ECO:0000256" key="6">
    <source>
        <dbReference type="ARBA" id="ARBA00022741"/>
    </source>
</evidence>
<feature type="active site" description="Proton acceptor" evidence="12">
    <location>
        <position position="247"/>
    </location>
</feature>
<feature type="domain" description="Carbohydrate kinase PfkB" evidence="13">
    <location>
        <begin position="3"/>
        <end position="287"/>
    </location>
</feature>
<dbReference type="GO" id="GO:0005524">
    <property type="term" value="F:ATP binding"/>
    <property type="evidence" value="ECO:0007669"/>
    <property type="project" value="UniProtKB-UniRule"/>
</dbReference>
<keyword evidence="12" id="KW-0963">Cytoplasm</keyword>
<dbReference type="CDD" id="cd01174">
    <property type="entry name" value="ribokinase"/>
    <property type="match status" value="1"/>
</dbReference>
<dbReference type="InterPro" id="IPR002139">
    <property type="entry name" value="Ribo/fructo_kinase"/>
</dbReference>
<evidence type="ECO:0000256" key="3">
    <source>
        <dbReference type="ARBA" id="ARBA00016943"/>
    </source>
</evidence>
<keyword evidence="6 12" id="KW-0547">Nucleotide-binding</keyword>
<dbReference type="UniPathway" id="UPA00916">
    <property type="reaction ID" value="UER00889"/>
</dbReference>
<comment type="catalytic activity">
    <reaction evidence="12">
        <text>D-ribose + ATP = D-ribose 5-phosphate + ADP + H(+)</text>
        <dbReference type="Rhea" id="RHEA:13697"/>
        <dbReference type="ChEBI" id="CHEBI:15378"/>
        <dbReference type="ChEBI" id="CHEBI:30616"/>
        <dbReference type="ChEBI" id="CHEBI:47013"/>
        <dbReference type="ChEBI" id="CHEBI:78346"/>
        <dbReference type="ChEBI" id="CHEBI:456216"/>
        <dbReference type="EC" id="2.7.1.15"/>
    </reaction>
</comment>
<evidence type="ECO:0000256" key="11">
    <source>
        <dbReference type="ARBA" id="ARBA00023277"/>
    </source>
</evidence>
<dbReference type="GO" id="GO:0004747">
    <property type="term" value="F:ribokinase activity"/>
    <property type="evidence" value="ECO:0007669"/>
    <property type="project" value="UniProtKB-UniRule"/>
</dbReference>
<evidence type="ECO:0000256" key="12">
    <source>
        <dbReference type="HAMAP-Rule" id="MF_01987"/>
    </source>
</evidence>
<name>S5DJJ6_9ACTN</name>
<feature type="binding site" evidence="12">
    <location>
        <position position="247"/>
    </location>
    <ligand>
        <name>substrate</name>
    </ligand>
</feature>
<feature type="binding site" evidence="12">
    <location>
        <begin position="40"/>
        <end position="44"/>
    </location>
    <ligand>
        <name>substrate</name>
    </ligand>
</feature>
<dbReference type="SUPFAM" id="SSF53613">
    <property type="entry name" value="Ribokinase-like"/>
    <property type="match status" value="1"/>
</dbReference>
<reference evidence="14" key="1">
    <citation type="journal article" date="2013" name="Sci. Rep.">
        <title>Metagenomics uncovers a new group of low GC and ultra-small marine Actinobacteria.</title>
        <authorList>
            <person name="Ghai R."/>
            <person name="Mizuno C.M."/>
            <person name="Picazo A."/>
            <person name="Camacho A."/>
            <person name="Rodriguez-Valera F."/>
        </authorList>
    </citation>
    <scope>NUCLEOTIDE SEQUENCE</scope>
</reference>
<dbReference type="PRINTS" id="PR00990">
    <property type="entry name" value="RIBOKINASE"/>
</dbReference>
<feature type="binding site" evidence="12">
    <location>
        <position position="184"/>
    </location>
    <ligand>
        <name>ATP</name>
        <dbReference type="ChEBI" id="CHEBI:30616"/>
    </ligand>
</feature>
<dbReference type="InterPro" id="IPR011877">
    <property type="entry name" value="Ribokinase"/>
</dbReference>
<gene>
    <name evidence="12" type="primary">rbsK</name>
</gene>
<dbReference type="InterPro" id="IPR002173">
    <property type="entry name" value="Carboh/pur_kinase_PfkB_CS"/>
</dbReference>
<dbReference type="AlphaFoldDB" id="S5DJJ6"/>
<comment type="similarity">
    <text evidence="1">Belongs to the carbohydrate kinase pfkB family.</text>
</comment>
<dbReference type="Gene3D" id="3.40.1190.20">
    <property type="match status" value="1"/>
</dbReference>
<dbReference type="GO" id="GO:0046872">
    <property type="term" value="F:metal ion binding"/>
    <property type="evidence" value="ECO:0007669"/>
    <property type="project" value="UniProtKB-KW"/>
</dbReference>
<feature type="binding site" evidence="12">
    <location>
        <begin position="12"/>
        <end position="14"/>
    </location>
    <ligand>
        <name>substrate</name>
    </ligand>
</feature>
<comment type="caution">
    <text evidence="12">Lacks conserved residue(s) required for the propagation of feature annotation.</text>
</comment>
<feature type="binding site" evidence="12">
    <location>
        <begin position="246"/>
        <end position="247"/>
    </location>
    <ligand>
        <name>ATP</name>
        <dbReference type="ChEBI" id="CHEBI:30616"/>
    </ligand>
</feature>
<comment type="subunit">
    <text evidence="12">Homodimer.</text>
</comment>
<feature type="binding site" evidence="12">
    <location>
        <position position="241"/>
    </location>
    <ligand>
        <name>K(+)</name>
        <dbReference type="ChEBI" id="CHEBI:29103"/>
    </ligand>
</feature>
<dbReference type="HAMAP" id="MF_01987">
    <property type="entry name" value="Ribokinase"/>
    <property type="match status" value="1"/>
</dbReference>
<dbReference type="InterPro" id="IPR011611">
    <property type="entry name" value="PfkB_dom"/>
</dbReference>
<dbReference type="PANTHER" id="PTHR10584">
    <property type="entry name" value="SUGAR KINASE"/>
    <property type="match status" value="1"/>
</dbReference>
<comment type="pathway">
    <text evidence="12">Carbohydrate metabolism; D-ribose degradation; D-ribose 5-phosphate from beta-D-ribopyranose: step 2/2.</text>
</comment>
<feature type="binding site" evidence="12">
    <location>
        <position position="282"/>
    </location>
    <ligand>
        <name>K(+)</name>
        <dbReference type="ChEBI" id="CHEBI:29103"/>
    </ligand>
</feature>
<dbReference type="PROSITE" id="PS00584">
    <property type="entry name" value="PFKB_KINASES_2"/>
    <property type="match status" value="1"/>
</dbReference>
<feature type="binding site" evidence="12">
    <location>
        <position position="243"/>
    </location>
    <ligand>
        <name>K(+)</name>
        <dbReference type="ChEBI" id="CHEBI:29103"/>
    </ligand>
</feature>
<keyword evidence="7 12" id="KW-0418">Kinase</keyword>
<evidence type="ECO:0000256" key="7">
    <source>
        <dbReference type="ARBA" id="ARBA00022777"/>
    </source>
</evidence>
<feature type="binding site" evidence="12">
    <location>
        <position position="277"/>
    </location>
    <ligand>
        <name>K(+)</name>
        <dbReference type="ChEBI" id="CHEBI:29103"/>
    </ligand>
</feature>
<feature type="binding site" evidence="12">
    <location>
        <position position="286"/>
    </location>
    <ligand>
        <name>K(+)</name>
        <dbReference type="ChEBI" id="CHEBI:29103"/>
    </ligand>
</feature>
<dbReference type="GO" id="GO:0005737">
    <property type="term" value="C:cytoplasm"/>
    <property type="evidence" value="ECO:0007669"/>
    <property type="project" value="UniProtKB-SubCell"/>
</dbReference>
<comment type="similarity">
    <text evidence="12">Belongs to the carbohydrate kinase PfkB family. Ribokinase subfamily.</text>
</comment>
<dbReference type="EC" id="2.7.1.15" evidence="2 12"/>
<evidence type="ECO:0000256" key="5">
    <source>
        <dbReference type="ARBA" id="ARBA00022723"/>
    </source>
</evidence>
<evidence type="ECO:0000256" key="4">
    <source>
        <dbReference type="ARBA" id="ARBA00022679"/>
    </source>
</evidence>
<sequence length="289" mass="31281">MKPKICVVGSANIDQVSYVKRAPNDGETLFGEDYQMGFGGKGANQAVMAGLLGAEVYIISCLGSDVYREMTIENFKNNNVITDYIQTVEGSSGVAPIWVDESGQNRIVVIPGANNLLDSSLAIESLKIIGKPDVLVGQFEIPMNVNEQVFSYAYKNGVQTVLNPAPANKPTDVLLENTSWFIPNEVEFEEIYGEVFNEDNLLLFANDLKTNVVVTLGEKGCAYVKNNSVEIMNTDTVKAIDTTGAGDAFIGAFSFGVASKLEIEECLKLALQKATDSVTKKGTQSSYKN</sequence>
<proteinExistence type="inferred from homology"/>
<keyword evidence="5 12" id="KW-0479">Metal-binding</keyword>